<dbReference type="Proteomes" id="UP000663854">
    <property type="component" value="Unassembled WGS sequence"/>
</dbReference>
<evidence type="ECO:0000313" key="4">
    <source>
        <dbReference type="Proteomes" id="UP000663870"/>
    </source>
</evidence>
<feature type="compositionally biased region" description="Polar residues" evidence="1">
    <location>
        <begin position="47"/>
        <end position="72"/>
    </location>
</feature>
<accession>A0A816AAQ9</accession>
<feature type="compositionally biased region" description="Basic and acidic residues" evidence="1">
    <location>
        <begin position="73"/>
        <end position="93"/>
    </location>
</feature>
<reference evidence="3" key="1">
    <citation type="submission" date="2021-02" db="EMBL/GenBank/DDBJ databases">
        <authorList>
            <person name="Nowell W R."/>
        </authorList>
    </citation>
    <scope>NUCLEOTIDE SEQUENCE</scope>
</reference>
<gene>
    <name evidence="3" type="ORF">JXQ802_LOCUS47698</name>
    <name evidence="2" type="ORF">PYM288_LOCUS31784</name>
</gene>
<evidence type="ECO:0000313" key="3">
    <source>
        <dbReference type="EMBL" id="CAF1595626.1"/>
    </source>
</evidence>
<sequence length="102" mass="12031">MISTNKKREETSSKTYTVERLLKQRRIEYLENILDKSLIDSYKKQIRSISPRTSSPKKPIRNQNNDLSSVKNDSIHDCDEQIEKDDDNNKQEKTLNLISIDY</sequence>
<dbReference type="AlphaFoldDB" id="A0A816AAQ9"/>
<name>A0A816AAQ9_9BILA</name>
<feature type="region of interest" description="Disordered" evidence="1">
    <location>
        <begin position="47"/>
        <end position="102"/>
    </location>
</feature>
<dbReference type="Proteomes" id="UP000663870">
    <property type="component" value="Unassembled WGS sequence"/>
</dbReference>
<protein>
    <submittedName>
        <fullName evidence="3">Uncharacterized protein</fullName>
    </submittedName>
</protein>
<comment type="caution">
    <text evidence="3">The sequence shown here is derived from an EMBL/GenBank/DDBJ whole genome shotgun (WGS) entry which is preliminary data.</text>
</comment>
<organism evidence="3 4">
    <name type="scientific">Rotaria sordida</name>
    <dbReference type="NCBI Taxonomy" id="392033"/>
    <lineage>
        <taxon>Eukaryota</taxon>
        <taxon>Metazoa</taxon>
        <taxon>Spiralia</taxon>
        <taxon>Gnathifera</taxon>
        <taxon>Rotifera</taxon>
        <taxon>Eurotatoria</taxon>
        <taxon>Bdelloidea</taxon>
        <taxon>Philodinida</taxon>
        <taxon>Philodinidae</taxon>
        <taxon>Rotaria</taxon>
    </lineage>
</organism>
<evidence type="ECO:0000256" key="1">
    <source>
        <dbReference type="SAM" id="MobiDB-lite"/>
    </source>
</evidence>
<proteinExistence type="predicted"/>
<dbReference type="EMBL" id="CAJNOH010003503">
    <property type="protein sequence ID" value="CAF1338850.1"/>
    <property type="molecule type" value="Genomic_DNA"/>
</dbReference>
<keyword evidence="4" id="KW-1185">Reference proteome</keyword>
<dbReference type="EMBL" id="CAJNOL010004838">
    <property type="protein sequence ID" value="CAF1595626.1"/>
    <property type="molecule type" value="Genomic_DNA"/>
</dbReference>
<evidence type="ECO:0000313" key="2">
    <source>
        <dbReference type="EMBL" id="CAF1338850.1"/>
    </source>
</evidence>